<dbReference type="AlphaFoldDB" id="A0AAP0J7H0"/>
<proteinExistence type="predicted"/>
<protein>
    <submittedName>
        <fullName evidence="1">Uncharacterized protein</fullName>
    </submittedName>
</protein>
<accession>A0AAP0J7H0</accession>
<evidence type="ECO:0000313" key="2">
    <source>
        <dbReference type="Proteomes" id="UP001420932"/>
    </source>
</evidence>
<gene>
    <name evidence="1" type="ORF">Syun_016882</name>
</gene>
<dbReference type="Proteomes" id="UP001420932">
    <property type="component" value="Unassembled WGS sequence"/>
</dbReference>
<organism evidence="1 2">
    <name type="scientific">Stephania yunnanensis</name>
    <dbReference type="NCBI Taxonomy" id="152371"/>
    <lineage>
        <taxon>Eukaryota</taxon>
        <taxon>Viridiplantae</taxon>
        <taxon>Streptophyta</taxon>
        <taxon>Embryophyta</taxon>
        <taxon>Tracheophyta</taxon>
        <taxon>Spermatophyta</taxon>
        <taxon>Magnoliopsida</taxon>
        <taxon>Ranunculales</taxon>
        <taxon>Menispermaceae</taxon>
        <taxon>Menispermoideae</taxon>
        <taxon>Cissampelideae</taxon>
        <taxon>Stephania</taxon>
    </lineage>
</organism>
<keyword evidence="2" id="KW-1185">Reference proteome</keyword>
<comment type="caution">
    <text evidence="1">The sequence shown here is derived from an EMBL/GenBank/DDBJ whole genome shotgun (WGS) entry which is preliminary data.</text>
</comment>
<name>A0AAP0J7H0_9MAGN</name>
<reference evidence="1 2" key="1">
    <citation type="submission" date="2024-01" db="EMBL/GenBank/DDBJ databases">
        <title>Genome assemblies of Stephania.</title>
        <authorList>
            <person name="Yang L."/>
        </authorList>
    </citation>
    <scope>NUCLEOTIDE SEQUENCE [LARGE SCALE GENOMIC DNA]</scope>
    <source>
        <strain evidence="1">YNDBR</strain>
        <tissue evidence="1">Leaf</tissue>
    </source>
</reference>
<dbReference type="EMBL" id="JBBNAF010000007">
    <property type="protein sequence ID" value="KAK9128085.1"/>
    <property type="molecule type" value="Genomic_DNA"/>
</dbReference>
<evidence type="ECO:0000313" key="1">
    <source>
        <dbReference type="EMBL" id="KAK9128085.1"/>
    </source>
</evidence>
<sequence>MFKWTPGTRSRVSVLKSRRERNILRFAIYRAPRTSSRGNAPWLGETFVYSSPLMIFTGFHY</sequence>